<dbReference type="EMBL" id="JAVDSG010000001">
    <property type="protein sequence ID" value="MDR6597226.1"/>
    <property type="molecule type" value="Genomic_DNA"/>
</dbReference>
<dbReference type="SUPFAM" id="SSF46955">
    <property type="entry name" value="Putative DNA-binding domain"/>
    <property type="match status" value="1"/>
</dbReference>
<dbReference type="Proteomes" id="UP001268819">
    <property type="component" value="Unassembled WGS sequence"/>
</dbReference>
<reference evidence="2 3" key="1">
    <citation type="submission" date="2023-07" db="EMBL/GenBank/DDBJ databases">
        <title>Sequencing the genomes of 1000 actinobacteria strains.</title>
        <authorList>
            <person name="Klenk H.-P."/>
        </authorList>
    </citation>
    <scope>NUCLEOTIDE SEQUENCE [LARGE SCALE GENOMIC DNA]</scope>
    <source>
        <strain evidence="2 3">DSM 43749</strain>
    </source>
</reference>
<keyword evidence="3" id="KW-1185">Reference proteome</keyword>
<proteinExistence type="predicted"/>
<evidence type="ECO:0000259" key="1">
    <source>
        <dbReference type="Pfam" id="PF12728"/>
    </source>
</evidence>
<evidence type="ECO:0000313" key="2">
    <source>
        <dbReference type="EMBL" id="MDR6597226.1"/>
    </source>
</evidence>
<dbReference type="InterPro" id="IPR010093">
    <property type="entry name" value="SinI_DNA-bd"/>
</dbReference>
<dbReference type="InterPro" id="IPR041657">
    <property type="entry name" value="HTH_17"/>
</dbReference>
<dbReference type="Pfam" id="PF12728">
    <property type="entry name" value="HTH_17"/>
    <property type="match status" value="1"/>
</dbReference>
<protein>
    <submittedName>
        <fullName evidence="2">Excisionase family DNA binding protein</fullName>
    </submittedName>
</protein>
<evidence type="ECO:0000313" key="3">
    <source>
        <dbReference type="Proteomes" id="UP001268819"/>
    </source>
</evidence>
<accession>A0ABU1Q2U8</accession>
<sequence length="77" mass="8891">MVKQTTSGEHYSVPEAAAYLNTSIRFVRRLIADRRITFYKLGRHVRFKRADLEAFVQAGRVEPITADSVLRDLRRAV</sequence>
<gene>
    <name evidence="2" type="ORF">J2S66_005610</name>
</gene>
<dbReference type="NCBIfam" id="TIGR01764">
    <property type="entry name" value="excise"/>
    <property type="match status" value="1"/>
</dbReference>
<feature type="domain" description="Helix-turn-helix" evidence="1">
    <location>
        <begin position="11"/>
        <end position="59"/>
    </location>
</feature>
<organism evidence="2 3">
    <name type="scientific">Saccharothrix longispora</name>
    <dbReference type="NCBI Taxonomy" id="33920"/>
    <lineage>
        <taxon>Bacteria</taxon>
        <taxon>Bacillati</taxon>
        <taxon>Actinomycetota</taxon>
        <taxon>Actinomycetes</taxon>
        <taxon>Pseudonocardiales</taxon>
        <taxon>Pseudonocardiaceae</taxon>
        <taxon>Saccharothrix</taxon>
    </lineage>
</organism>
<name>A0ABU1Q2U8_9PSEU</name>
<comment type="caution">
    <text evidence="2">The sequence shown here is derived from an EMBL/GenBank/DDBJ whole genome shotgun (WGS) entry which is preliminary data.</text>
</comment>
<dbReference type="InterPro" id="IPR009061">
    <property type="entry name" value="DNA-bd_dom_put_sf"/>
</dbReference>